<dbReference type="Gene3D" id="2.130.10.10">
    <property type="entry name" value="YVTN repeat-like/Quinoprotein amine dehydrogenase"/>
    <property type="match status" value="2"/>
</dbReference>
<proteinExistence type="predicted"/>
<dbReference type="InterPro" id="IPR051150">
    <property type="entry name" value="SWT21/TCAB1_mRNA_Telomere"/>
</dbReference>
<protein>
    <submittedName>
        <fullName evidence="1">Uncharacterized protein</fullName>
    </submittedName>
</protein>
<comment type="caution">
    <text evidence="1">The sequence shown here is derived from an EMBL/GenBank/DDBJ whole genome shotgun (WGS) entry which is preliminary data.</text>
</comment>
<dbReference type="InterPro" id="IPR036322">
    <property type="entry name" value="WD40_repeat_dom_sf"/>
</dbReference>
<organism evidence="1 2">
    <name type="scientific">Chrysophaeum taylorii</name>
    <dbReference type="NCBI Taxonomy" id="2483200"/>
    <lineage>
        <taxon>Eukaryota</taxon>
        <taxon>Sar</taxon>
        <taxon>Stramenopiles</taxon>
        <taxon>Ochrophyta</taxon>
        <taxon>Pelagophyceae</taxon>
        <taxon>Pelagomonadales</taxon>
        <taxon>Pelagomonadaceae</taxon>
        <taxon>Chrysophaeum</taxon>
    </lineage>
</organism>
<keyword evidence="2" id="KW-1185">Reference proteome</keyword>
<dbReference type="InterPro" id="IPR001680">
    <property type="entry name" value="WD40_rpt"/>
</dbReference>
<accession>A0AAD7U7S4</accession>
<dbReference type="PANTHER" id="PTHR13211">
    <property type="entry name" value="TELOMERASE CAJAL BODY PROTEIN 1"/>
    <property type="match status" value="1"/>
</dbReference>
<dbReference type="InterPro" id="IPR015943">
    <property type="entry name" value="WD40/YVTN_repeat-like_dom_sf"/>
</dbReference>
<dbReference type="Proteomes" id="UP001230188">
    <property type="component" value="Unassembled WGS sequence"/>
</dbReference>
<evidence type="ECO:0000313" key="2">
    <source>
        <dbReference type="Proteomes" id="UP001230188"/>
    </source>
</evidence>
<dbReference type="Pfam" id="PF00400">
    <property type="entry name" value="WD40"/>
    <property type="match status" value="1"/>
</dbReference>
<sequence length="308" mass="33419">MEVVGRVGCEGIPKGVAWSPDGTCLLTAVEDTVRVLEVTTPALELSAGEEVYDYAWYPLMDSRAPVTCCLAASSRDHPIQLWDAYTGDVRATYCAKSASDEQISALSLSFSPRGELLYGGYDRSVRVFDTATGASHEVARQKGLIGALDAVDEVVAAGSYGGKVELLDGRGDGAFMALSEPKMGGVTMVRFEDSGLWTGSRRDDHLRFWDLRTGRVSRRLRRSSETNQRLGFDVRGTALVTGSDAGCFVYWDDDNVDRISEPDPINGAAFHPYKAILALATGQRRYDAPPPDNAIILWTLPSADDGPR</sequence>
<gene>
    <name evidence="1" type="ORF">CTAYLR_003988</name>
</gene>
<dbReference type="AlphaFoldDB" id="A0AAD7U7S4"/>
<dbReference type="PANTHER" id="PTHR13211:SF0">
    <property type="entry name" value="TELOMERASE CAJAL BODY PROTEIN 1"/>
    <property type="match status" value="1"/>
</dbReference>
<dbReference type="SUPFAM" id="SSF50978">
    <property type="entry name" value="WD40 repeat-like"/>
    <property type="match status" value="1"/>
</dbReference>
<dbReference type="EMBL" id="JAQMWT010000544">
    <property type="protein sequence ID" value="KAJ8599801.1"/>
    <property type="molecule type" value="Genomic_DNA"/>
</dbReference>
<evidence type="ECO:0000313" key="1">
    <source>
        <dbReference type="EMBL" id="KAJ8599801.1"/>
    </source>
</evidence>
<name>A0AAD7U7S4_9STRA</name>
<reference evidence="1" key="1">
    <citation type="submission" date="2023-01" db="EMBL/GenBank/DDBJ databases">
        <title>Metagenome sequencing of chrysophaentin producing Chrysophaeum taylorii.</title>
        <authorList>
            <person name="Davison J."/>
            <person name="Bewley C."/>
        </authorList>
    </citation>
    <scope>NUCLEOTIDE SEQUENCE</scope>
    <source>
        <strain evidence="1">NIES-1699</strain>
    </source>
</reference>